<protein>
    <submittedName>
        <fullName evidence="4">Trehalase family glycosidase</fullName>
    </submittedName>
</protein>
<accession>A0AAW9RWD1</accession>
<organism evidence="4 5">
    <name type="scientific">Rapidithrix thailandica</name>
    <dbReference type="NCBI Taxonomy" id="413964"/>
    <lineage>
        <taxon>Bacteria</taxon>
        <taxon>Pseudomonadati</taxon>
        <taxon>Bacteroidota</taxon>
        <taxon>Cytophagia</taxon>
        <taxon>Cytophagales</taxon>
        <taxon>Flammeovirgaceae</taxon>
        <taxon>Rapidithrix</taxon>
    </lineage>
</organism>
<dbReference type="InterPro" id="IPR008928">
    <property type="entry name" value="6-hairpin_glycosidase_sf"/>
</dbReference>
<dbReference type="Pfam" id="PF22422">
    <property type="entry name" value="MGH1-like_GH"/>
    <property type="match status" value="1"/>
</dbReference>
<feature type="chain" id="PRO_5043981846" evidence="1">
    <location>
        <begin position="25"/>
        <end position="682"/>
    </location>
</feature>
<feature type="domain" description="Mannosylglycerate hydrolase MGH1-like glycoside hydrolase" evidence="3">
    <location>
        <begin position="338"/>
        <end position="671"/>
    </location>
</feature>
<comment type="caution">
    <text evidence="4">The sequence shown here is derived from an EMBL/GenBank/DDBJ whole genome shotgun (WGS) entry which is preliminary data.</text>
</comment>
<dbReference type="InterPro" id="IPR012341">
    <property type="entry name" value="6hp_glycosidase-like_sf"/>
</dbReference>
<feature type="signal peptide" evidence="1">
    <location>
        <begin position="1"/>
        <end position="24"/>
    </location>
</feature>
<evidence type="ECO:0000313" key="5">
    <source>
        <dbReference type="Proteomes" id="UP001403385"/>
    </source>
</evidence>
<dbReference type="InterPro" id="IPR054491">
    <property type="entry name" value="MGH1-like_GH"/>
</dbReference>
<dbReference type="InterPro" id="IPR048450">
    <property type="entry name" value="YgjK_N"/>
</dbReference>
<dbReference type="Proteomes" id="UP001403385">
    <property type="component" value="Unassembled WGS sequence"/>
</dbReference>
<dbReference type="PROSITE" id="PS51257">
    <property type="entry name" value="PROKAR_LIPOPROTEIN"/>
    <property type="match status" value="1"/>
</dbReference>
<gene>
    <name evidence="4" type="ORF">AAG747_08680</name>
</gene>
<evidence type="ECO:0000259" key="3">
    <source>
        <dbReference type="Pfam" id="PF22422"/>
    </source>
</evidence>
<evidence type="ECO:0000313" key="4">
    <source>
        <dbReference type="EMBL" id="MEN7547982.1"/>
    </source>
</evidence>
<dbReference type="Gene3D" id="2.70.98.50">
    <property type="entry name" value="putative glycoside hydrolase family protein from bacillus halodurans"/>
    <property type="match status" value="1"/>
</dbReference>
<keyword evidence="4" id="KW-0378">Hydrolase</keyword>
<feature type="domain" description="Glucosidase YgjK N-terminal" evidence="2">
    <location>
        <begin position="61"/>
        <end position="188"/>
    </location>
</feature>
<dbReference type="GO" id="GO:0005993">
    <property type="term" value="P:trehalose catabolic process"/>
    <property type="evidence" value="ECO:0007669"/>
    <property type="project" value="TreeGrafter"/>
</dbReference>
<dbReference type="Gene3D" id="1.50.10.10">
    <property type="match status" value="1"/>
</dbReference>
<keyword evidence="1" id="KW-0732">Signal</keyword>
<dbReference type="EMBL" id="JBDKWZ010000004">
    <property type="protein sequence ID" value="MEN7547982.1"/>
    <property type="molecule type" value="Genomic_DNA"/>
</dbReference>
<dbReference type="GO" id="GO:0004555">
    <property type="term" value="F:alpha,alpha-trehalase activity"/>
    <property type="evidence" value="ECO:0007669"/>
    <property type="project" value="InterPro"/>
</dbReference>
<dbReference type="SUPFAM" id="SSF48208">
    <property type="entry name" value="Six-hairpin glycosidases"/>
    <property type="match status" value="1"/>
</dbReference>
<dbReference type="InterPro" id="IPR001661">
    <property type="entry name" value="Glyco_hydro_37"/>
</dbReference>
<reference evidence="4 5" key="1">
    <citation type="submission" date="2024-04" db="EMBL/GenBank/DDBJ databases">
        <title>Novel genus in family Flammeovirgaceae.</title>
        <authorList>
            <person name="Nguyen T.H."/>
            <person name="Vuong T.Q."/>
            <person name="Le H."/>
            <person name="Kim S.-G."/>
        </authorList>
    </citation>
    <scope>NUCLEOTIDE SEQUENCE [LARGE SCALE GENOMIC DNA]</scope>
    <source>
        <strain evidence="4 5">JCM 23209</strain>
    </source>
</reference>
<dbReference type="AlphaFoldDB" id="A0AAW9RWD1"/>
<sequence>MKNYRLALWGIVGLLWLGSTSCSQQTGNEQSSESTVISNQLTRSNFPNTLNLQGIPKDTSDLSVSSFSDMGAWHSFALPPEKDSVLTGKFIGPYLLGRKNGRWLSSSLMGLWVKDAKLQPITFQTEKSVYLPGTLIQELSHPDFSVTLQLIFHSSRTALVRAHVQNTSQEEQKLTVGWQGDVLYENTTLKESREGIQIHFKDQDLIAAVHTPTLVEVSVQNQNPSYDLTSETRLLAPQESADFFVAQITAFNQEEYNREKITLEEVWQQPNKSFEANEQRWNQYTQSLLNQVNTTDSSQQQLAVKALNTLMNNWRSPAGELLHDGLFPSYAYRGFHGFWAWDSWKHAAALSLFAPDLAKNQMRSMFDYQNAAGMIPDCIFRDTLIEKHNWRDTKPPLSAWAVWKIYEQDQDTSFIKEMFPKLIKYHQWWYQDRDHNQNQIAEYGSTDGTRIAAAWESGMDNAVRFDQAEMLKNHDTAWSLNQESVDLNAFLSAEKNYLIAMAGLLRENTIREQLQKENQELIKVLQKEFYDSASGYFYDRTLTSQALIKVQGPEAWIPLWAKIATQTQAKKTAEIIVNKDKFSTYLPFPTLAADHSEFDPTKGYWRGPVWLDQAWFALKGMKNYGFASEADSLATLLFSRAEGLMNSPQPIRENYHPINGKGLNAHHFSWSAAHILLWLTEE</sequence>
<dbReference type="PANTHER" id="PTHR23403:SF1">
    <property type="entry name" value="TREHALASE"/>
    <property type="match status" value="1"/>
</dbReference>
<dbReference type="PANTHER" id="PTHR23403">
    <property type="entry name" value="TREHALASE"/>
    <property type="match status" value="1"/>
</dbReference>
<name>A0AAW9RWD1_9BACT</name>
<keyword evidence="4" id="KW-0326">Glycosidase</keyword>
<evidence type="ECO:0000256" key="1">
    <source>
        <dbReference type="SAM" id="SignalP"/>
    </source>
</evidence>
<dbReference type="Pfam" id="PF21152">
    <property type="entry name" value="YgjK_N"/>
    <property type="match status" value="1"/>
</dbReference>
<dbReference type="RefSeq" id="WP_346820764.1">
    <property type="nucleotide sequence ID" value="NZ_JBDKWZ010000004.1"/>
</dbReference>
<keyword evidence="5" id="KW-1185">Reference proteome</keyword>
<proteinExistence type="predicted"/>
<evidence type="ECO:0000259" key="2">
    <source>
        <dbReference type="Pfam" id="PF21152"/>
    </source>
</evidence>